<evidence type="ECO:0000313" key="4">
    <source>
        <dbReference type="Proteomes" id="UP000784294"/>
    </source>
</evidence>
<keyword evidence="4" id="KW-1185">Reference proteome</keyword>
<name>A0A448XBG8_9PLAT</name>
<dbReference type="InterPro" id="IPR050327">
    <property type="entry name" value="Proton-linked_MCT"/>
</dbReference>
<dbReference type="SUPFAM" id="SSF103473">
    <property type="entry name" value="MFS general substrate transporter"/>
    <property type="match status" value="1"/>
</dbReference>
<keyword evidence="2" id="KW-0812">Transmembrane</keyword>
<evidence type="ECO:0000313" key="3">
    <source>
        <dbReference type="EMBL" id="VEL32828.1"/>
    </source>
</evidence>
<feature type="transmembrane region" description="Helical" evidence="2">
    <location>
        <begin position="390"/>
        <end position="411"/>
    </location>
</feature>
<feature type="region of interest" description="Disordered" evidence="1">
    <location>
        <begin position="213"/>
        <end position="240"/>
    </location>
</feature>
<proteinExistence type="predicted"/>
<feature type="compositionally biased region" description="Polar residues" evidence="1">
    <location>
        <begin position="224"/>
        <end position="240"/>
    </location>
</feature>
<dbReference type="AlphaFoldDB" id="A0A448XBG8"/>
<dbReference type="EMBL" id="CAAALY010244718">
    <property type="protein sequence ID" value="VEL32828.1"/>
    <property type="molecule type" value="Genomic_DNA"/>
</dbReference>
<comment type="caution">
    <text evidence="3">The sequence shown here is derived from an EMBL/GenBank/DDBJ whole genome shotgun (WGS) entry which is preliminary data.</text>
</comment>
<dbReference type="PANTHER" id="PTHR11360">
    <property type="entry name" value="MONOCARBOXYLATE TRANSPORTER"/>
    <property type="match status" value="1"/>
</dbReference>
<feature type="region of interest" description="Disordered" evidence="1">
    <location>
        <begin position="29"/>
        <end position="48"/>
    </location>
</feature>
<reference evidence="3" key="1">
    <citation type="submission" date="2018-11" db="EMBL/GenBank/DDBJ databases">
        <authorList>
            <consortium name="Pathogen Informatics"/>
        </authorList>
    </citation>
    <scope>NUCLEOTIDE SEQUENCE</scope>
</reference>
<dbReference type="GO" id="GO:0008028">
    <property type="term" value="F:monocarboxylic acid transmembrane transporter activity"/>
    <property type="evidence" value="ECO:0007669"/>
    <property type="project" value="TreeGrafter"/>
</dbReference>
<evidence type="ECO:0000256" key="2">
    <source>
        <dbReference type="SAM" id="Phobius"/>
    </source>
</evidence>
<organism evidence="3 4">
    <name type="scientific">Protopolystoma xenopodis</name>
    <dbReference type="NCBI Taxonomy" id="117903"/>
    <lineage>
        <taxon>Eukaryota</taxon>
        <taxon>Metazoa</taxon>
        <taxon>Spiralia</taxon>
        <taxon>Lophotrochozoa</taxon>
        <taxon>Platyhelminthes</taxon>
        <taxon>Monogenea</taxon>
        <taxon>Polyopisthocotylea</taxon>
        <taxon>Polystomatidea</taxon>
        <taxon>Polystomatidae</taxon>
        <taxon>Protopolystoma</taxon>
    </lineage>
</organism>
<keyword evidence="2" id="KW-1133">Transmembrane helix</keyword>
<keyword evidence="2" id="KW-0472">Membrane</keyword>
<feature type="compositionally biased region" description="Low complexity" evidence="1">
    <location>
        <begin position="213"/>
        <end position="223"/>
    </location>
</feature>
<protein>
    <submittedName>
        <fullName evidence="3">Uncharacterized protein</fullName>
    </submittedName>
</protein>
<dbReference type="PANTHER" id="PTHR11360:SF286">
    <property type="entry name" value="GH22266P"/>
    <property type="match status" value="1"/>
</dbReference>
<accession>A0A448XBG8</accession>
<evidence type="ECO:0000256" key="1">
    <source>
        <dbReference type="SAM" id="MobiDB-lite"/>
    </source>
</evidence>
<sequence length="474" mass="51396">MMITSDNQLVSAAIAALNAQTQNLHQQQLISRSEQAQEAHAHQSPNRVLSTELVGTSLTGGKEFSLRELTNFTWRHGLANTNSPRSPGLRPTSAHLTHSYIQAPTTTSALTAARLAGRPGFNLAGLGSNLALGSILAPGHAGLTRSGVRTGAFTGSFLVVPGKHFGQTGSLATSGGGAGVRVTSGDAGGSSERHLPVLSMHTINRVVEEVLAKKQQQQQQQAKHSTSSPTRHVNSLTQQQNSVVSRTFGSSFALGSQRLLFRSSNAITPFQNLVSIQPTEKAQLYARQDQFGLQSYFASAISLKTSVVTDGPMLDESMRGAIVKELRKEVARPQHKKDYFYAGSMMHVNELMSTTALPEFVREVSSQVEVSKKPGHPINAMLRQMFDLSILQSATFNIIAASSVFAMIGYLTPYQFLKDNAQDLGFSEDYSSLLLSYMSATNTISRFLAGKLIFYIPCTIEDYPLFLCYHLPKS</sequence>
<gene>
    <name evidence="3" type="ORF">PXEA_LOCUS26268</name>
</gene>
<dbReference type="OrthoDB" id="6499973at2759"/>
<dbReference type="InterPro" id="IPR036259">
    <property type="entry name" value="MFS_trans_sf"/>
</dbReference>
<dbReference type="Proteomes" id="UP000784294">
    <property type="component" value="Unassembled WGS sequence"/>
</dbReference>